<name>A0A3E3IDX1_9FIRM</name>
<accession>A0A3E3IDX1</accession>
<dbReference type="OrthoDB" id="1929822at2"/>
<keyword evidence="1" id="KW-1133">Transmembrane helix</keyword>
<evidence type="ECO:0000313" key="5">
    <source>
        <dbReference type="Proteomes" id="UP000261166"/>
    </source>
</evidence>
<keyword evidence="1" id="KW-0472">Membrane</keyword>
<dbReference type="Pfam" id="PF07441">
    <property type="entry name" value="BofA"/>
    <property type="match status" value="1"/>
</dbReference>
<dbReference type="InterPro" id="IPR010001">
    <property type="entry name" value="BofA"/>
</dbReference>
<sequence length="82" mass="8803">MIGIAFALVLLIAAMRSKTELLINFIMRAVLGTLAIYFINMFLQSQGFAWRVGIGPFSIIASGLLGLPGVALLYGINVVSML</sequence>
<evidence type="ECO:0000313" key="2">
    <source>
        <dbReference type="EMBL" id="RGE65236.1"/>
    </source>
</evidence>
<proteinExistence type="predicted"/>
<gene>
    <name evidence="3" type="ORF">DWY69_11500</name>
    <name evidence="2" type="ORF">DXC51_00940</name>
</gene>
<evidence type="ECO:0000313" key="3">
    <source>
        <dbReference type="EMBL" id="RGE71781.1"/>
    </source>
</evidence>
<dbReference type="EMBL" id="QVLU01000009">
    <property type="protein sequence ID" value="RGE71781.1"/>
    <property type="molecule type" value="Genomic_DNA"/>
</dbReference>
<dbReference type="Proteomes" id="UP000260812">
    <property type="component" value="Unassembled WGS sequence"/>
</dbReference>
<dbReference type="Proteomes" id="UP000261166">
    <property type="component" value="Unassembled WGS sequence"/>
</dbReference>
<dbReference type="EMBL" id="QVLV01000001">
    <property type="protein sequence ID" value="RGE65236.1"/>
    <property type="molecule type" value="Genomic_DNA"/>
</dbReference>
<feature type="transmembrane region" description="Helical" evidence="1">
    <location>
        <begin position="26"/>
        <end position="43"/>
    </location>
</feature>
<feature type="transmembrane region" description="Helical" evidence="1">
    <location>
        <begin position="55"/>
        <end position="76"/>
    </location>
</feature>
<organism evidence="2 4">
    <name type="scientific">Eisenbergiella massiliensis</name>
    <dbReference type="NCBI Taxonomy" id="1720294"/>
    <lineage>
        <taxon>Bacteria</taxon>
        <taxon>Bacillati</taxon>
        <taxon>Bacillota</taxon>
        <taxon>Clostridia</taxon>
        <taxon>Lachnospirales</taxon>
        <taxon>Lachnospiraceae</taxon>
        <taxon>Eisenbergiella</taxon>
    </lineage>
</organism>
<evidence type="ECO:0000256" key="1">
    <source>
        <dbReference type="SAM" id="Phobius"/>
    </source>
</evidence>
<comment type="caution">
    <text evidence="2">The sequence shown here is derived from an EMBL/GenBank/DDBJ whole genome shotgun (WGS) entry which is preliminary data.</text>
</comment>
<protein>
    <submittedName>
        <fullName evidence="2">Pro-sigmaK processing inhibitor BofA</fullName>
    </submittedName>
</protein>
<keyword evidence="1" id="KW-0812">Transmembrane</keyword>
<dbReference type="AlphaFoldDB" id="A0A3E3IDX1"/>
<keyword evidence="4" id="KW-1185">Reference proteome</keyword>
<evidence type="ECO:0000313" key="4">
    <source>
        <dbReference type="Proteomes" id="UP000260812"/>
    </source>
</evidence>
<reference evidence="2 5" key="1">
    <citation type="submission" date="2018-08" db="EMBL/GenBank/DDBJ databases">
        <title>A genome reference for cultivated species of the human gut microbiota.</title>
        <authorList>
            <person name="Zou Y."/>
            <person name="Xue W."/>
            <person name="Luo G."/>
        </authorList>
    </citation>
    <scope>NUCLEOTIDE SEQUENCE [LARGE SCALE GENOMIC DNA]</scope>
    <source>
        <strain evidence="3 5">AF26-4BH</strain>
        <strain evidence="2">TF05-5AC</strain>
    </source>
</reference>